<dbReference type="Gene3D" id="1.10.8.10">
    <property type="entry name" value="DNA helicase RuvA subunit, C-terminal domain"/>
    <property type="match status" value="1"/>
</dbReference>
<dbReference type="AlphaFoldDB" id="A0AAU9TNW1"/>
<dbReference type="InterPro" id="IPR009060">
    <property type="entry name" value="UBA-like_sf"/>
</dbReference>
<dbReference type="Proteomes" id="UP001153954">
    <property type="component" value="Unassembled WGS sequence"/>
</dbReference>
<dbReference type="EMBL" id="CAKOGL010000007">
    <property type="protein sequence ID" value="CAH2088394.1"/>
    <property type="molecule type" value="Genomic_DNA"/>
</dbReference>
<evidence type="ECO:0000313" key="2">
    <source>
        <dbReference type="EMBL" id="CAH2088394.1"/>
    </source>
</evidence>
<dbReference type="SUPFAM" id="SSF46934">
    <property type="entry name" value="UBA-like"/>
    <property type="match status" value="1"/>
</dbReference>
<dbReference type="PROSITE" id="PS50030">
    <property type="entry name" value="UBA"/>
    <property type="match status" value="1"/>
</dbReference>
<organism evidence="2 3">
    <name type="scientific">Euphydryas editha</name>
    <name type="common">Edith's checkerspot</name>
    <dbReference type="NCBI Taxonomy" id="104508"/>
    <lineage>
        <taxon>Eukaryota</taxon>
        <taxon>Metazoa</taxon>
        <taxon>Ecdysozoa</taxon>
        <taxon>Arthropoda</taxon>
        <taxon>Hexapoda</taxon>
        <taxon>Insecta</taxon>
        <taxon>Pterygota</taxon>
        <taxon>Neoptera</taxon>
        <taxon>Endopterygota</taxon>
        <taxon>Lepidoptera</taxon>
        <taxon>Glossata</taxon>
        <taxon>Ditrysia</taxon>
        <taxon>Papilionoidea</taxon>
        <taxon>Nymphalidae</taxon>
        <taxon>Nymphalinae</taxon>
        <taxon>Euphydryas</taxon>
    </lineage>
</organism>
<gene>
    <name evidence="2" type="ORF">EEDITHA_LOCUS4557</name>
</gene>
<name>A0AAU9TNW1_EUPED</name>
<evidence type="ECO:0000259" key="1">
    <source>
        <dbReference type="PROSITE" id="PS50030"/>
    </source>
</evidence>
<sequence>MGYPADQARAALRLAGNEVNKAVDLLVAGCSSLLLKKSRLSLTLENSCLKALTSFSKGVIMDLTSDFKMAISDDITDLMTSINDEELILMSVKLLSGDANPSTSAGSPWKKLKKEAKEKRRAARERALRRLRGALRADEDDHLGGSLAEEEQFLLQYKGLL</sequence>
<reference evidence="2" key="1">
    <citation type="submission" date="2022-03" db="EMBL/GenBank/DDBJ databases">
        <authorList>
            <person name="Tunstrom K."/>
        </authorList>
    </citation>
    <scope>NUCLEOTIDE SEQUENCE</scope>
</reference>
<evidence type="ECO:0000313" key="3">
    <source>
        <dbReference type="Proteomes" id="UP001153954"/>
    </source>
</evidence>
<accession>A0AAU9TNW1</accession>
<feature type="domain" description="UBA" evidence="1">
    <location>
        <begin position="1"/>
        <end position="29"/>
    </location>
</feature>
<comment type="caution">
    <text evidence="2">The sequence shown here is derived from an EMBL/GenBank/DDBJ whole genome shotgun (WGS) entry which is preliminary data.</text>
</comment>
<dbReference type="InterPro" id="IPR015940">
    <property type="entry name" value="UBA"/>
</dbReference>
<proteinExistence type="predicted"/>
<protein>
    <recommendedName>
        <fullName evidence="1">UBA domain-containing protein</fullName>
    </recommendedName>
</protein>
<keyword evidence="3" id="KW-1185">Reference proteome</keyword>